<accession>A0A4R4ZVJ2</accession>
<feature type="domain" description="Peptidase S8/S53" evidence="4">
    <location>
        <begin position="96"/>
        <end position="296"/>
    </location>
</feature>
<dbReference type="PANTHER" id="PTHR43806:SF60">
    <property type="entry name" value="PROPROTEIN CONVERTASE SUBTILISIN_KEXIN TYPE 9"/>
    <property type="match status" value="1"/>
</dbReference>
<feature type="signal peptide" evidence="3">
    <location>
        <begin position="1"/>
        <end position="30"/>
    </location>
</feature>
<dbReference type="GO" id="GO:0005615">
    <property type="term" value="C:extracellular space"/>
    <property type="evidence" value="ECO:0007669"/>
    <property type="project" value="TreeGrafter"/>
</dbReference>
<evidence type="ECO:0000313" key="5">
    <source>
        <dbReference type="EMBL" id="TDD63228.1"/>
    </source>
</evidence>
<proteinExistence type="inferred from homology"/>
<dbReference type="PANTHER" id="PTHR43806">
    <property type="entry name" value="PEPTIDASE S8"/>
    <property type="match status" value="1"/>
</dbReference>
<dbReference type="GO" id="GO:0004252">
    <property type="term" value="F:serine-type endopeptidase activity"/>
    <property type="evidence" value="ECO:0007669"/>
    <property type="project" value="InterPro"/>
</dbReference>
<dbReference type="RefSeq" id="WP_132164273.1">
    <property type="nucleotide sequence ID" value="NZ_SMKX01000002.1"/>
</dbReference>
<dbReference type="Proteomes" id="UP000295124">
    <property type="component" value="Unassembled WGS sequence"/>
</dbReference>
<comment type="caution">
    <text evidence="5">The sequence shown here is derived from an EMBL/GenBank/DDBJ whole genome shotgun (WGS) entry which is preliminary data.</text>
</comment>
<organism evidence="5 6">
    <name type="scientific">Kribbella antibiotica</name>
    <dbReference type="NCBI Taxonomy" id="190195"/>
    <lineage>
        <taxon>Bacteria</taxon>
        <taxon>Bacillati</taxon>
        <taxon>Actinomycetota</taxon>
        <taxon>Actinomycetes</taxon>
        <taxon>Propionibacteriales</taxon>
        <taxon>Kribbellaceae</taxon>
        <taxon>Kribbella</taxon>
    </lineage>
</organism>
<evidence type="ECO:0000256" key="3">
    <source>
        <dbReference type="SAM" id="SignalP"/>
    </source>
</evidence>
<evidence type="ECO:0000259" key="4">
    <source>
        <dbReference type="Pfam" id="PF00082"/>
    </source>
</evidence>
<name>A0A4R4ZVJ2_9ACTN</name>
<keyword evidence="6" id="KW-1185">Reference proteome</keyword>
<feature type="chain" id="PRO_5020771963" description="Peptidase S8/S53 domain-containing protein" evidence="3">
    <location>
        <begin position="31"/>
        <end position="314"/>
    </location>
</feature>
<evidence type="ECO:0000256" key="2">
    <source>
        <dbReference type="PROSITE-ProRule" id="PRU01240"/>
    </source>
</evidence>
<evidence type="ECO:0000313" key="6">
    <source>
        <dbReference type="Proteomes" id="UP000295124"/>
    </source>
</evidence>
<dbReference type="Pfam" id="PF00082">
    <property type="entry name" value="Peptidase_S8"/>
    <property type="match status" value="1"/>
</dbReference>
<dbReference type="OrthoDB" id="128142at85009"/>
<gene>
    <name evidence="5" type="ORF">E1263_00960</name>
</gene>
<evidence type="ECO:0000256" key="1">
    <source>
        <dbReference type="ARBA" id="ARBA00011073"/>
    </source>
</evidence>
<comment type="caution">
    <text evidence="2">Lacks conserved residue(s) required for the propagation of feature annotation.</text>
</comment>
<dbReference type="AlphaFoldDB" id="A0A4R4ZVJ2"/>
<dbReference type="InterPro" id="IPR050131">
    <property type="entry name" value="Peptidase_S8_subtilisin-like"/>
</dbReference>
<dbReference type="SUPFAM" id="SSF52743">
    <property type="entry name" value="Subtilisin-like"/>
    <property type="match status" value="1"/>
</dbReference>
<sequence>MARLHTRRSIALIGAALASVTLLAQTPAYAAGSQPNPGSALDRIDQRDLPLNKSYSWTAAGVNVRVYLLSSGVSVTHTDFGGRAIQGADLVGGPITDGCTTTGTGVAGLVAGNKYGVAKEAQVISVRAFPCSGRPTAAQAVAGINWVTQHAVKPAVAVLPDALTADPGIDAAVAQSIQVGITWVVGAGNEGTDFGGDACKLSPARVVDAITATHLEQHPMGIGKENLAAGANRGQCVDLAAPTGTTAIGGDSHENPWSVGGGNVGVTAGAVAKLVGQSPNSSPYVIQQQLKDAATTGRLSPDTVGTPNRILFTH</sequence>
<comment type="similarity">
    <text evidence="1 2">Belongs to the peptidase S8 family.</text>
</comment>
<reference evidence="5 6" key="1">
    <citation type="submission" date="2019-03" db="EMBL/GenBank/DDBJ databases">
        <title>Draft genome sequences of novel Actinobacteria.</title>
        <authorList>
            <person name="Sahin N."/>
            <person name="Ay H."/>
            <person name="Saygin H."/>
        </authorList>
    </citation>
    <scope>NUCLEOTIDE SEQUENCE [LARGE SCALE GENOMIC DNA]</scope>
    <source>
        <strain evidence="5 6">JCM 13523</strain>
    </source>
</reference>
<dbReference type="EMBL" id="SMKX01000002">
    <property type="protein sequence ID" value="TDD63228.1"/>
    <property type="molecule type" value="Genomic_DNA"/>
</dbReference>
<dbReference type="InterPro" id="IPR000209">
    <property type="entry name" value="Peptidase_S8/S53_dom"/>
</dbReference>
<dbReference type="InterPro" id="IPR036852">
    <property type="entry name" value="Peptidase_S8/S53_dom_sf"/>
</dbReference>
<dbReference type="PROSITE" id="PS51892">
    <property type="entry name" value="SUBTILASE"/>
    <property type="match status" value="1"/>
</dbReference>
<dbReference type="GO" id="GO:0006508">
    <property type="term" value="P:proteolysis"/>
    <property type="evidence" value="ECO:0007669"/>
    <property type="project" value="InterPro"/>
</dbReference>
<protein>
    <recommendedName>
        <fullName evidence="4">Peptidase S8/S53 domain-containing protein</fullName>
    </recommendedName>
</protein>
<dbReference type="Gene3D" id="3.40.50.200">
    <property type="entry name" value="Peptidase S8/S53 domain"/>
    <property type="match status" value="1"/>
</dbReference>
<keyword evidence="3" id="KW-0732">Signal</keyword>